<gene>
    <name evidence="2 4" type="primary">rbfA</name>
    <name evidence="4" type="ORF">EUA94_06215</name>
</gene>
<evidence type="ECO:0000313" key="5">
    <source>
        <dbReference type="Proteomes" id="UP000291101"/>
    </source>
</evidence>
<feature type="compositionally biased region" description="Acidic residues" evidence="3">
    <location>
        <begin position="140"/>
        <end position="171"/>
    </location>
</feature>
<comment type="similarity">
    <text evidence="2">Belongs to the RbfA family.</text>
</comment>
<evidence type="ECO:0000313" key="4">
    <source>
        <dbReference type="EMBL" id="RYC12830.1"/>
    </source>
</evidence>
<dbReference type="InterPro" id="IPR000238">
    <property type="entry name" value="RbfA"/>
</dbReference>
<keyword evidence="5" id="KW-1185">Reference proteome</keyword>
<feature type="region of interest" description="Disordered" evidence="3">
    <location>
        <begin position="131"/>
        <end position="171"/>
    </location>
</feature>
<sequence length="171" mass="18941">MTNPRVRKIADRIQVIVAEMLERRIKDPRLGFVTITDVRVTGDSQQASVFYTVLGADEELANTAAALESAKGVIRSEVAKQLGMRIVPTLTFIPDALPESARALDEVLERARQLDEEVAARRVEAYAGEADPYKKPRVIEDDDEAADVLDDGSDLGFDEELDETPDEDDRP</sequence>
<comment type="subcellular location">
    <subcellularLocation>
        <location evidence="2">Cytoplasm</location>
    </subcellularLocation>
</comment>
<comment type="function">
    <text evidence="2">One of several proteins that assist in the late maturation steps of the functional core of the 30S ribosomal subunit. Associates with free 30S ribosomal subunits (but not with 30S subunits that are part of 70S ribosomes or polysomes). Required for efficient processing of 16S rRNA. May interact with the 5'-terminal helix region of 16S rRNA.</text>
</comment>
<proteinExistence type="inferred from homology"/>
<keyword evidence="2" id="KW-0963">Cytoplasm</keyword>
<dbReference type="PANTHER" id="PTHR33515">
    <property type="entry name" value="RIBOSOME-BINDING FACTOR A, CHLOROPLASTIC-RELATED"/>
    <property type="match status" value="1"/>
</dbReference>
<dbReference type="InterPro" id="IPR023799">
    <property type="entry name" value="RbfA_dom_sf"/>
</dbReference>
<dbReference type="HAMAP" id="MF_00003">
    <property type="entry name" value="RbfA"/>
    <property type="match status" value="1"/>
</dbReference>
<dbReference type="GO" id="GO:0030490">
    <property type="term" value="P:maturation of SSU-rRNA"/>
    <property type="evidence" value="ECO:0007669"/>
    <property type="project" value="UniProtKB-UniRule"/>
</dbReference>
<dbReference type="GO" id="GO:0005829">
    <property type="term" value="C:cytosol"/>
    <property type="evidence" value="ECO:0007669"/>
    <property type="project" value="TreeGrafter"/>
</dbReference>
<keyword evidence="1 2" id="KW-0690">Ribosome biogenesis</keyword>
<dbReference type="RefSeq" id="WP_129425789.1">
    <property type="nucleotide sequence ID" value="NZ_SDWV01000005.1"/>
</dbReference>
<comment type="subunit">
    <text evidence="2">Monomer. Binds 30S ribosomal subunits, but not 50S ribosomal subunits or 70S ribosomes.</text>
</comment>
<evidence type="ECO:0000256" key="2">
    <source>
        <dbReference type="HAMAP-Rule" id="MF_00003"/>
    </source>
</evidence>
<name>A0A4Q2T6S0_9ACTN</name>
<evidence type="ECO:0000256" key="1">
    <source>
        <dbReference type="ARBA" id="ARBA00022517"/>
    </source>
</evidence>
<dbReference type="PANTHER" id="PTHR33515:SF1">
    <property type="entry name" value="RIBOSOME-BINDING FACTOR A, CHLOROPLASTIC-RELATED"/>
    <property type="match status" value="1"/>
</dbReference>
<dbReference type="AlphaFoldDB" id="A0A4Q2T6S0"/>
<organism evidence="4 5">
    <name type="scientific">Nocardioides zhouii</name>
    <dbReference type="NCBI Taxonomy" id="1168729"/>
    <lineage>
        <taxon>Bacteria</taxon>
        <taxon>Bacillati</taxon>
        <taxon>Actinomycetota</taxon>
        <taxon>Actinomycetes</taxon>
        <taxon>Propionibacteriales</taxon>
        <taxon>Nocardioidaceae</taxon>
        <taxon>Nocardioides</taxon>
    </lineage>
</organism>
<dbReference type="NCBIfam" id="TIGR00082">
    <property type="entry name" value="rbfA"/>
    <property type="match status" value="1"/>
</dbReference>
<dbReference type="SUPFAM" id="SSF89919">
    <property type="entry name" value="Ribosome-binding factor A, RbfA"/>
    <property type="match status" value="1"/>
</dbReference>
<dbReference type="InterPro" id="IPR015946">
    <property type="entry name" value="KH_dom-like_a/b"/>
</dbReference>
<accession>A0A4Q2T6S0</accession>
<protein>
    <recommendedName>
        <fullName evidence="2">Ribosome-binding factor A</fullName>
    </recommendedName>
</protein>
<dbReference type="EMBL" id="SDWV01000005">
    <property type="protein sequence ID" value="RYC12830.1"/>
    <property type="molecule type" value="Genomic_DNA"/>
</dbReference>
<dbReference type="PROSITE" id="PS01319">
    <property type="entry name" value="RBFA"/>
    <property type="match status" value="1"/>
</dbReference>
<dbReference type="GO" id="GO:0043024">
    <property type="term" value="F:ribosomal small subunit binding"/>
    <property type="evidence" value="ECO:0007669"/>
    <property type="project" value="TreeGrafter"/>
</dbReference>
<evidence type="ECO:0000256" key="3">
    <source>
        <dbReference type="SAM" id="MobiDB-lite"/>
    </source>
</evidence>
<dbReference type="InterPro" id="IPR020053">
    <property type="entry name" value="Ribosome-bd_factorA_CS"/>
</dbReference>
<dbReference type="OrthoDB" id="307788at2"/>
<dbReference type="Gene3D" id="3.30.300.20">
    <property type="match status" value="1"/>
</dbReference>
<comment type="caution">
    <text evidence="4">The sequence shown here is derived from an EMBL/GenBank/DDBJ whole genome shotgun (WGS) entry which is preliminary data.</text>
</comment>
<dbReference type="Pfam" id="PF02033">
    <property type="entry name" value="RBFA"/>
    <property type="match status" value="1"/>
</dbReference>
<reference evidence="4 5" key="1">
    <citation type="submission" date="2019-01" db="EMBL/GenBank/DDBJ databases">
        <title>Novel species of Nocardioides.</title>
        <authorList>
            <person name="Liu Q."/>
            <person name="X Y.-H."/>
        </authorList>
    </citation>
    <scope>NUCLEOTIDE SEQUENCE [LARGE SCALE GENOMIC DNA]</scope>
    <source>
        <strain evidence="4 5">HLT2-9</strain>
    </source>
</reference>
<dbReference type="Proteomes" id="UP000291101">
    <property type="component" value="Unassembled WGS sequence"/>
</dbReference>